<dbReference type="CDD" id="cd00136">
    <property type="entry name" value="PDZ_canonical"/>
    <property type="match status" value="1"/>
</dbReference>
<evidence type="ECO:0000313" key="6">
    <source>
        <dbReference type="EMBL" id="RUS73708.1"/>
    </source>
</evidence>
<keyword evidence="2" id="KW-0472">Membrane</keyword>
<dbReference type="SUPFAM" id="SSF50156">
    <property type="entry name" value="PDZ domain-like"/>
    <property type="match status" value="3"/>
</dbReference>
<dbReference type="GO" id="GO:0043495">
    <property type="term" value="F:protein-membrane adaptor activity"/>
    <property type="evidence" value="ECO:0007669"/>
    <property type="project" value="TreeGrafter"/>
</dbReference>
<dbReference type="OrthoDB" id="410721at2759"/>
<dbReference type="Gene3D" id="2.30.42.10">
    <property type="match status" value="3"/>
</dbReference>
<comment type="caution">
    <text evidence="6">The sequence shown here is derived from an EMBL/GenBank/DDBJ whole genome shotgun (WGS) entry which is preliminary data.</text>
</comment>
<dbReference type="Gene3D" id="1.20.1160.20">
    <property type="match status" value="2"/>
</dbReference>
<dbReference type="PANTHER" id="PTHR14191:SF3">
    <property type="entry name" value="NA(+)_H(+) EXCHANGE REGULATORY COFACTOR-LIKE PROTEIN NRFL-1"/>
    <property type="match status" value="1"/>
</dbReference>
<dbReference type="InterPro" id="IPR041489">
    <property type="entry name" value="PDZ_6"/>
</dbReference>
<dbReference type="PANTHER" id="PTHR14191">
    <property type="entry name" value="PDZ DOMAIN CONTAINING PROTEIN"/>
    <property type="match status" value="1"/>
</dbReference>
<evidence type="ECO:0000256" key="3">
    <source>
        <dbReference type="ARBA" id="ARBA00022737"/>
    </source>
</evidence>
<dbReference type="GO" id="GO:0016324">
    <property type="term" value="C:apical plasma membrane"/>
    <property type="evidence" value="ECO:0007669"/>
    <property type="project" value="TreeGrafter"/>
</dbReference>
<sequence>MPLRLLHKWPKSFGFEIYGNGPSYVISVQKGSMAEKSGLRPGDQLLELNGCDVTAMSPNQIRALAKPRAYKPPDIKVVSCLQTVEISPELPVGYGFSVAGEGPVTVGSVDYGGAAFRAGLRTGDVILEVTGKSTVKLSAMAAILSQLPGPLVLLTIPVGRLANLIHVDKEMAASKWPNPRLYTARDLYRKVLVFSERLWVRDRSLMRTSYTFFIFSLLIPPAQREAFDDHMTSKAFDDHMTSKAFDDHMTSKAFDDHMTSKALIQIVRESDSFGFVVKSCSPALIASVDVGGPAHRAGLEDGDVLLKLNGLDVRRTPHDRLVQLLQESGSAPILEVWRGPGEQDTRRSSSPSSVSSHDSDDHLLFGNTLDDSEGNVFSEKVSYLLTPRERRTMKGALREYERDRNVVVLFTALSAILDTPSRQTLWPFVLVLMPTPHREYVAHRVALPQVSVKDKSLVEPNVDTGRHDKFPASFHQQLNFLLTASERQHFMQSLQQYDQSQDLDGLVQSLEAILDSPSKRVLWRLVLPRLTSGHRDHVEHRLDLQEYSTGLAGSPRPLPVGVTAMDSYIGEPEDFLQTQRPPSPESEQRVLFGTDNNPDKSHESDSSENGGNSSDDSSAGSEVETEEKSLQVQVRFSVFKVSLVSVGEILYLEQFNSYKNLWS</sequence>
<dbReference type="Pfam" id="PF00595">
    <property type="entry name" value="PDZ"/>
    <property type="match status" value="2"/>
</dbReference>
<evidence type="ECO:0000256" key="2">
    <source>
        <dbReference type="ARBA" id="ARBA00022475"/>
    </source>
</evidence>
<organism evidence="6 7">
    <name type="scientific">Elysia chlorotica</name>
    <name type="common">Eastern emerald elysia</name>
    <name type="synonym">Sea slug</name>
    <dbReference type="NCBI Taxonomy" id="188477"/>
    <lineage>
        <taxon>Eukaryota</taxon>
        <taxon>Metazoa</taxon>
        <taxon>Spiralia</taxon>
        <taxon>Lophotrochozoa</taxon>
        <taxon>Mollusca</taxon>
        <taxon>Gastropoda</taxon>
        <taxon>Heterobranchia</taxon>
        <taxon>Euthyneura</taxon>
        <taxon>Panpulmonata</taxon>
        <taxon>Sacoglossa</taxon>
        <taxon>Placobranchoidea</taxon>
        <taxon>Plakobranchidae</taxon>
        <taxon>Elysia</taxon>
    </lineage>
</organism>
<dbReference type="InterPro" id="IPR051067">
    <property type="entry name" value="NHER"/>
</dbReference>
<feature type="compositionally biased region" description="Low complexity" evidence="4">
    <location>
        <begin position="607"/>
        <end position="622"/>
    </location>
</feature>
<dbReference type="InterPro" id="IPR001478">
    <property type="entry name" value="PDZ"/>
</dbReference>
<dbReference type="PROSITE" id="PS50106">
    <property type="entry name" value="PDZ"/>
    <property type="match status" value="3"/>
</dbReference>
<dbReference type="STRING" id="188477.A0A433SWT2"/>
<dbReference type="GO" id="GO:0072659">
    <property type="term" value="P:protein localization to plasma membrane"/>
    <property type="evidence" value="ECO:0007669"/>
    <property type="project" value="TreeGrafter"/>
</dbReference>
<keyword evidence="3" id="KW-0677">Repeat</keyword>
<dbReference type="InterPro" id="IPR036034">
    <property type="entry name" value="PDZ_sf"/>
</dbReference>
<evidence type="ECO:0000259" key="5">
    <source>
        <dbReference type="PROSITE" id="PS50106"/>
    </source>
</evidence>
<proteinExistence type="predicted"/>
<comment type="subcellular location">
    <subcellularLocation>
        <location evidence="1">Cell membrane</location>
    </subcellularLocation>
</comment>
<dbReference type="AlphaFoldDB" id="A0A433SWT2"/>
<dbReference type="SMART" id="SM00228">
    <property type="entry name" value="PDZ"/>
    <property type="match status" value="3"/>
</dbReference>
<accession>A0A433SWT2</accession>
<dbReference type="Pfam" id="PF17820">
    <property type="entry name" value="PDZ_6"/>
    <property type="match status" value="1"/>
</dbReference>
<gene>
    <name evidence="6" type="ORF">EGW08_018514</name>
</gene>
<keyword evidence="2" id="KW-1003">Cell membrane</keyword>
<keyword evidence="7" id="KW-1185">Reference proteome</keyword>
<feature type="domain" description="PDZ" evidence="5">
    <location>
        <begin position="263"/>
        <end position="340"/>
    </location>
</feature>
<evidence type="ECO:0000256" key="4">
    <source>
        <dbReference type="SAM" id="MobiDB-lite"/>
    </source>
</evidence>
<name>A0A433SWT2_ELYCH</name>
<dbReference type="Proteomes" id="UP000271974">
    <property type="component" value="Unassembled WGS sequence"/>
</dbReference>
<reference evidence="6 7" key="1">
    <citation type="submission" date="2019-01" db="EMBL/GenBank/DDBJ databases">
        <title>A draft genome assembly of the solar-powered sea slug Elysia chlorotica.</title>
        <authorList>
            <person name="Cai H."/>
            <person name="Li Q."/>
            <person name="Fang X."/>
            <person name="Li J."/>
            <person name="Curtis N.E."/>
            <person name="Altenburger A."/>
            <person name="Shibata T."/>
            <person name="Feng M."/>
            <person name="Maeda T."/>
            <person name="Schwartz J.A."/>
            <person name="Shigenobu S."/>
            <person name="Lundholm N."/>
            <person name="Nishiyama T."/>
            <person name="Yang H."/>
            <person name="Hasebe M."/>
            <person name="Li S."/>
            <person name="Pierce S.K."/>
            <person name="Wang J."/>
        </authorList>
    </citation>
    <scope>NUCLEOTIDE SEQUENCE [LARGE SCALE GENOMIC DNA]</scope>
    <source>
        <strain evidence="6">EC2010</strain>
        <tissue evidence="6">Whole organism of an adult</tissue>
    </source>
</reference>
<feature type="domain" description="PDZ" evidence="5">
    <location>
        <begin position="3"/>
        <end position="66"/>
    </location>
</feature>
<feature type="region of interest" description="Disordered" evidence="4">
    <location>
        <begin position="339"/>
        <end position="367"/>
    </location>
</feature>
<dbReference type="EMBL" id="RQTK01000907">
    <property type="protein sequence ID" value="RUS73708.1"/>
    <property type="molecule type" value="Genomic_DNA"/>
</dbReference>
<feature type="domain" description="PDZ" evidence="5">
    <location>
        <begin position="83"/>
        <end position="159"/>
    </location>
</feature>
<feature type="region of interest" description="Disordered" evidence="4">
    <location>
        <begin position="574"/>
        <end position="627"/>
    </location>
</feature>
<protein>
    <recommendedName>
        <fullName evidence="5">PDZ domain-containing protein</fullName>
    </recommendedName>
</protein>
<evidence type="ECO:0000256" key="1">
    <source>
        <dbReference type="ARBA" id="ARBA00004236"/>
    </source>
</evidence>
<evidence type="ECO:0000313" key="7">
    <source>
        <dbReference type="Proteomes" id="UP000271974"/>
    </source>
</evidence>